<dbReference type="PROSITE" id="PS00095">
    <property type="entry name" value="C5_MTASE_2"/>
    <property type="match status" value="1"/>
</dbReference>
<dbReference type="GO" id="GO:0032259">
    <property type="term" value="P:methylation"/>
    <property type="evidence" value="ECO:0007669"/>
    <property type="project" value="UniProtKB-KW"/>
</dbReference>
<feature type="active site" evidence="8">
    <location>
        <position position="280"/>
    </location>
</feature>
<dbReference type="GO" id="GO:0005634">
    <property type="term" value="C:nucleus"/>
    <property type="evidence" value="ECO:0007669"/>
    <property type="project" value="UniProtKB-SubCell"/>
</dbReference>
<proteinExistence type="inferred from homology"/>
<evidence type="ECO:0000256" key="3">
    <source>
        <dbReference type="ARBA" id="ARBA00022603"/>
    </source>
</evidence>
<dbReference type="EMBL" id="HE796959">
    <property type="protein sequence ID" value="CCL99992.1"/>
    <property type="molecule type" value="Genomic_DNA"/>
</dbReference>
<dbReference type="NCBIfam" id="TIGR00675">
    <property type="entry name" value="dcm"/>
    <property type="match status" value="1"/>
</dbReference>
<gene>
    <name evidence="11" type="ORF">FIBRA_02017</name>
</gene>
<dbReference type="InterPro" id="IPR043151">
    <property type="entry name" value="BAH_sf"/>
</dbReference>
<comment type="subcellular location">
    <subcellularLocation>
        <location evidence="1">Nucleus</location>
    </subcellularLocation>
</comment>
<evidence type="ECO:0000313" key="12">
    <source>
        <dbReference type="Proteomes" id="UP000006352"/>
    </source>
</evidence>
<evidence type="ECO:0000256" key="6">
    <source>
        <dbReference type="ARBA" id="ARBA00023125"/>
    </source>
</evidence>
<dbReference type="HOGENOM" id="CLU_409392_0_0_1"/>
<accession>J4HU89</accession>
<keyword evidence="5 8" id="KW-0949">S-adenosyl-L-methionine</keyword>
<dbReference type="InParanoid" id="J4HU89"/>
<organism evidence="11 12">
    <name type="scientific">Fibroporia radiculosa</name>
    <dbReference type="NCBI Taxonomy" id="599839"/>
    <lineage>
        <taxon>Eukaryota</taxon>
        <taxon>Fungi</taxon>
        <taxon>Dikarya</taxon>
        <taxon>Basidiomycota</taxon>
        <taxon>Agaricomycotina</taxon>
        <taxon>Agaricomycetes</taxon>
        <taxon>Polyporales</taxon>
        <taxon>Fibroporiaceae</taxon>
        <taxon>Fibroporia</taxon>
    </lineage>
</organism>
<dbReference type="Proteomes" id="UP000006352">
    <property type="component" value="Unassembled WGS sequence"/>
</dbReference>
<dbReference type="PROSITE" id="PS51038">
    <property type="entry name" value="BAH"/>
    <property type="match status" value="1"/>
</dbReference>
<dbReference type="EC" id="2.1.1.37" evidence="2"/>
<dbReference type="GO" id="GO:0044027">
    <property type="term" value="P:negative regulation of gene expression via chromosomal CpG island methylation"/>
    <property type="evidence" value="ECO:0007669"/>
    <property type="project" value="TreeGrafter"/>
</dbReference>
<name>J4HU89_9APHY</name>
<dbReference type="STRING" id="599839.J4HU89"/>
<dbReference type="Gene3D" id="3.90.120.10">
    <property type="entry name" value="DNA Methylase, subunit A, domain 2"/>
    <property type="match status" value="1"/>
</dbReference>
<keyword evidence="4 8" id="KW-0808">Transferase</keyword>
<keyword evidence="7" id="KW-0539">Nucleus</keyword>
<dbReference type="PANTHER" id="PTHR10629:SF52">
    <property type="entry name" value="DNA (CYTOSINE-5)-METHYLTRANSFERASE 1"/>
    <property type="match status" value="1"/>
</dbReference>
<dbReference type="PRINTS" id="PR00105">
    <property type="entry name" value="C5METTRFRASE"/>
</dbReference>
<dbReference type="GeneID" id="24094903"/>
<keyword evidence="6" id="KW-0238">DNA-binding</keyword>
<keyword evidence="3 8" id="KW-0489">Methyltransferase</keyword>
<dbReference type="OrthoDB" id="5376140at2759"/>
<dbReference type="PROSITE" id="PS51679">
    <property type="entry name" value="SAM_MT_C5"/>
    <property type="match status" value="1"/>
</dbReference>
<reference evidence="11 12" key="1">
    <citation type="journal article" date="2012" name="Appl. Environ. Microbiol.">
        <title>Short-read sequencing for genomic analysis of the brown rot fungus Fibroporia radiculosa.</title>
        <authorList>
            <person name="Tang J.D."/>
            <person name="Perkins A.D."/>
            <person name="Sonstegard T.S."/>
            <person name="Schroeder S.G."/>
            <person name="Burgess S.C."/>
            <person name="Diehl S.V."/>
        </authorList>
    </citation>
    <scope>NUCLEOTIDE SEQUENCE [LARGE SCALE GENOMIC DNA]</scope>
    <source>
        <strain evidence="11 12">TFFH 294</strain>
    </source>
</reference>
<evidence type="ECO:0000256" key="8">
    <source>
        <dbReference type="PROSITE-ProRule" id="PRU01016"/>
    </source>
</evidence>
<evidence type="ECO:0000313" key="11">
    <source>
        <dbReference type="EMBL" id="CCL99992.1"/>
    </source>
</evidence>
<dbReference type="Gene3D" id="3.40.50.150">
    <property type="entry name" value="Vaccinia Virus protein VP39"/>
    <property type="match status" value="1"/>
</dbReference>
<keyword evidence="12" id="KW-1185">Reference proteome</keyword>
<protein>
    <recommendedName>
        <fullName evidence="2">DNA (cytosine-5-)-methyltransferase</fullName>
        <ecNumber evidence="2">2.1.1.37</ecNumber>
    </recommendedName>
</protein>
<dbReference type="GO" id="GO:0003886">
    <property type="term" value="F:DNA (cytosine-5-)-methyltransferase activity"/>
    <property type="evidence" value="ECO:0007669"/>
    <property type="project" value="UniProtKB-EC"/>
</dbReference>
<dbReference type="GO" id="GO:0003677">
    <property type="term" value="F:DNA binding"/>
    <property type="evidence" value="ECO:0007669"/>
    <property type="project" value="UniProtKB-KW"/>
</dbReference>
<evidence type="ECO:0000256" key="9">
    <source>
        <dbReference type="RuleBase" id="RU000416"/>
    </source>
</evidence>
<evidence type="ECO:0000256" key="7">
    <source>
        <dbReference type="ARBA" id="ARBA00023242"/>
    </source>
</evidence>
<evidence type="ECO:0000259" key="10">
    <source>
        <dbReference type="PROSITE" id="PS51038"/>
    </source>
</evidence>
<dbReference type="Pfam" id="PF00145">
    <property type="entry name" value="DNA_methylase"/>
    <property type="match status" value="1"/>
</dbReference>
<dbReference type="InterPro" id="IPR001025">
    <property type="entry name" value="BAH_dom"/>
</dbReference>
<dbReference type="InterPro" id="IPR029063">
    <property type="entry name" value="SAM-dependent_MTases_sf"/>
</dbReference>
<dbReference type="RefSeq" id="XP_012179297.1">
    <property type="nucleotide sequence ID" value="XM_012323907.1"/>
</dbReference>
<comment type="similarity">
    <text evidence="8 9">Belongs to the class I-like SAM-binding methyltransferase superfamily. C5-methyltransferase family.</text>
</comment>
<evidence type="ECO:0000256" key="2">
    <source>
        <dbReference type="ARBA" id="ARBA00011975"/>
    </source>
</evidence>
<dbReference type="InterPro" id="IPR050390">
    <property type="entry name" value="C5-Methyltransferase"/>
</dbReference>
<evidence type="ECO:0000256" key="1">
    <source>
        <dbReference type="ARBA" id="ARBA00004123"/>
    </source>
</evidence>
<dbReference type="AlphaFoldDB" id="J4HU89"/>
<feature type="domain" description="BAH" evidence="10">
    <location>
        <begin position="120"/>
        <end position="250"/>
    </location>
</feature>
<evidence type="ECO:0000256" key="5">
    <source>
        <dbReference type="ARBA" id="ARBA00022691"/>
    </source>
</evidence>
<dbReference type="PANTHER" id="PTHR10629">
    <property type="entry name" value="CYTOSINE-SPECIFIC METHYLTRANSFERASE"/>
    <property type="match status" value="1"/>
</dbReference>
<dbReference type="SUPFAM" id="SSF53335">
    <property type="entry name" value="S-adenosyl-L-methionine-dependent methyltransferases"/>
    <property type="match status" value="1"/>
</dbReference>
<dbReference type="Gene3D" id="2.30.30.490">
    <property type="match status" value="1"/>
</dbReference>
<sequence>MPDGFNMARKPSFRRQHMQMDYSTWTSAMISQLNAYFSGAGCDAWSQAIVNLRMNQWPSYRFTWRPKECAFVEVSRHEVSNVIDKCKPWKKCYICGKRSEERKDAAFVLLADGGVMRRGVYYHVHDFVYVRPDSSTASFDGSEPVLSRIGQITELKFDRNGQVFAVGVRWYGRYAAVVRQNGQDSHNAGSVFTDSRRFFYTDDVDVIHPGEIEHKIYVATSTTHLQEMVINGWLNQHPRTPQLLPDMPKPGEVDFIYGGNYCAFILIDAIVICSFTGPPCQSFSGMNHYKRADDIRNTLVCNMLSYVEFYQPLYFLLENVTGLLFYPLNGRQEGRAIVGGVKMGVVKFILRTLVSLGYQVRFKVLQAGQYGSPQDRKRVIFWGAKQGLPLPEFPLPTHSFPRGVQAFKLPTGDILRPVTRSDHSATTSKSMRLDFAPLLPVTVNEALSDLPPFDWINPFVSLRPTSQQLDSIQTRLAAGIRRFDALTSPHSTYPGFNDATPYLTLPMNSYQEWIRQGSSSLVKHQYTRRFAASVVERVLNVPFGPEADHTDLPHQLRISRMWQGVCGRIDENGFFGTALTTVMPTGQCGKLLHPNQKRIVTVRECARAQGFPDWYEFHSINMKAPDVVADQHRQIGNAVPVPLALALGKALGKALSIYWTQKERDALSPEI</sequence>
<dbReference type="InterPro" id="IPR031303">
    <property type="entry name" value="C5_meth_CS"/>
</dbReference>
<evidence type="ECO:0000256" key="4">
    <source>
        <dbReference type="ARBA" id="ARBA00022679"/>
    </source>
</evidence>
<dbReference type="GO" id="GO:0003682">
    <property type="term" value="F:chromatin binding"/>
    <property type="evidence" value="ECO:0007669"/>
    <property type="project" value="InterPro"/>
</dbReference>
<dbReference type="InterPro" id="IPR001525">
    <property type="entry name" value="C5_MeTfrase"/>
</dbReference>